<dbReference type="SUPFAM" id="SSF50249">
    <property type="entry name" value="Nucleic acid-binding proteins"/>
    <property type="match status" value="2"/>
</dbReference>
<keyword evidence="2" id="KW-0238">DNA-binding</keyword>
<proteinExistence type="predicted"/>
<dbReference type="OrthoDB" id="593179at2759"/>
<evidence type="ECO:0000313" key="3">
    <source>
        <dbReference type="Proteomes" id="UP000245207"/>
    </source>
</evidence>
<feature type="compositionally biased region" description="Polar residues" evidence="1">
    <location>
        <begin position="817"/>
        <end position="827"/>
    </location>
</feature>
<accession>A0A2U1QE08</accession>
<dbReference type="PANTHER" id="PTHR47165">
    <property type="entry name" value="OS03G0429900 PROTEIN"/>
    <property type="match status" value="1"/>
</dbReference>
<protein>
    <submittedName>
        <fullName evidence="2">Replication protein A 70 kDa DNA-binding subunit B</fullName>
    </submittedName>
</protein>
<name>A0A2U1QE08_ARTAN</name>
<evidence type="ECO:0000256" key="1">
    <source>
        <dbReference type="SAM" id="MobiDB-lite"/>
    </source>
</evidence>
<sequence length="872" mass="98429">MPQETRETCHVIGNDRLFFGHAIYSQELVSFSGALLNNIVDTIAQESSQLDNCSSGHATDTFENLQPPSVSPYVNIPNPEKKNQFITSKGQHFLENENSYATVGNKRKGCQQDPFPIDAGKKLKGVSDENQFKEYGYIPQTGMPYMDSINRNFPIVSTVGDCNNLSKNSVAKNLNISYGNYYPYSKGKSIHIQSPDNYGRQLEGVFDTNAAGCSISNTVYASAPIVNTPMPAITFVNSSSDCSAISKGKKRKNNQTYTEYGEGTSGQKRRCRSRRATAAMKNNNLTLSNEGVSPLYIDIGDCCWKCQYCNAAFWYGERTARDKCNEGNVPEFRVQLYNVVGAQQYQLPSTGTLGAIVFDDGPNTRTYYDIVVEYRDRGPQRINKLHSSYMSLQFPLLFVYGQPGMSEAYIKDLKPRDRNKILEAKIYRAWIHRDLPDTTDKGFRAILLDKQGDAIQANMNADDINHFKKSVIPGKTYRISGFNCVDTDNWQQTLANPTSLSFTRFFTTFDEIEDTGFPDHYFDFASYNELPDRVIDPKQKPRKPYPVLTDYIGCYIRSGDKGKVGNPNKRQSVQRKVEIQNLNRESLELTLWGDLAEKFNKEGIDALERPIIIAVSSCRVSRYNNNLQLQSTAATYFYINPRIPQLEQYRAEYRELHNLRPPLQIIKQAFQDKDKEKTRNRIPLADLIQEKPHTHVVCTDAATTGQSHLQPTDNTETVMLTCFTPKADAIVGIDCHTLVNSLTHPDPKEFPEKISSLVGKKHIFQFHFNTTNKHGPPDFILNEILDKTSIQKQLEATTSGSLSANEPYKTIQYEPDVSQTNTSTLGESTPPPTVMEKEVMAEKHIPAPSDQKSTKRQLFQGKPSDTKKTKKE</sequence>
<dbReference type="STRING" id="35608.A0A2U1QE08"/>
<dbReference type="Proteomes" id="UP000245207">
    <property type="component" value="Unassembled WGS sequence"/>
</dbReference>
<dbReference type="PANTHER" id="PTHR47165:SF4">
    <property type="entry name" value="OS03G0429900 PROTEIN"/>
    <property type="match status" value="1"/>
</dbReference>
<feature type="compositionally biased region" description="Basic and acidic residues" evidence="1">
    <location>
        <begin position="835"/>
        <end position="845"/>
    </location>
</feature>
<dbReference type="CDD" id="cd04481">
    <property type="entry name" value="RPA1_DBD_B_like"/>
    <property type="match status" value="1"/>
</dbReference>
<feature type="region of interest" description="Disordered" evidence="1">
    <location>
        <begin position="813"/>
        <end position="872"/>
    </location>
</feature>
<dbReference type="AlphaFoldDB" id="A0A2U1QE08"/>
<comment type="caution">
    <text evidence="2">The sequence shown here is derived from an EMBL/GenBank/DDBJ whole genome shotgun (WGS) entry which is preliminary data.</text>
</comment>
<dbReference type="EMBL" id="PKPP01000190">
    <property type="protein sequence ID" value="PWA96207.1"/>
    <property type="molecule type" value="Genomic_DNA"/>
</dbReference>
<dbReference type="Gene3D" id="2.40.50.140">
    <property type="entry name" value="Nucleic acid-binding proteins"/>
    <property type="match status" value="3"/>
</dbReference>
<gene>
    <name evidence="2" type="ORF">CTI12_AA040680</name>
</gene>
<dbReference type="InterPro" id="IPR012340">
    <property type="entry name" value="NA-bd_OB-fold"/>
</dbReference>
<evidence type="ECO:0000313" key="2">
    <source>
        <dbReference type="EMBL" id="PWA96207.1"/>
    </source>
</evidence>
<keyword evidence="3" id="KW-1185">Reference proteome</keyword>
<reference evidence="2 3" key="1">
    <citation type="journal article" date="2018" name="Mol. Plant">
        <title>The genome of Artemisia annua provides insight into the evolution of Asteraceae family and artemisinin biosynthesis.</title>
        <authorList>
            <person name="Shen Q."/>
            <person name="Zhang L."/>
            <person name="Liao Z."/>
            <person name="Wang S."/>
            <person name="Yan T."/>
            <person name="Shi P."/>
            <person name="Liu M."/>
            <person name="Fu X."/>
            <person name="Pan Q."/>
            <person name="Wang Y."/>
            <person name="Lv Z."/>
            <person name="Lu X."/>
            <person name="Zhang F."/>
            <person name="Jiang W."/>
            <person name="Ma Y."/>
            <person name="Chen M."/>
            <person name="Hao X."/>
            <person name="Li L."/>
            <person name="Tang Y."/>
            <person name="Lv G."/>
            <person name="Zhou Y."/>
            <person name="Sun X."/>
            <person name="Brodelius P.E."/>
            <person name="Rose J.K.C."/>
            <person name="Tang K."/>
        </authorList>
    </citation>
    <scope>NUCLEOTIDE SEQUENCE [LARGE SCALE GENOMIC DNA]</scope>
    <source>
        <strain evidence="3">cv. Huhao1</strain>
        <tissue evidence="2">Leaf</tissue>
    </source>
</reference>
<organism evidence="2 3">
    <name type="scientific">Artemisia annua</name>
    <name type="common">Sweet wormwood</name>
    <dbReference type="NCBI Taxonomy" id="35608"/>
    <lineage>
        <taxon>Eukaryota</taxon>
        <taxon>Viridiplantae</taxon>
        <taxon>Streptophyta</taxon>
        <taxon>Embryophyta</taxon>
        <taxon>Tracheophyta</taxon>
        <taxon>Spermatophyta</taxon>
        <taxon>Magnoliopsida</taxon>
        <taxon>eudicotyledons</taxon>
        <taxon>Gunneridae</taxon>
        <taxon>Pentapetalae</taxon>
        <taxon>asterids</taxon>
        <taxon>campanulids</taxon>
        <taxon>Asterales</taxon>
        <taxon>Asteraceae</taxon>
        <taxon>Asteroideae</taxon>
        <taxon>Anthemideae</taxon>
        <taxon>Artemisiinae</taxon>
        <taxon>Artemisia</taxon>
    </lineage>
</organism>
<dbReference type="GO" id="GO:0003677">
    <property type="term" value="F:DNA binding"/>
    <property type="evidence" value="ECO:0007669"/>
    <property type="project" value="UniProtKB-KW"/>
</dbReference>